<reference evidence="2" key="1">
    <citation type="journal article" date="2018" name="Nat. Microbiol.">
        <title>Leveraging single-cell genomics to expand the fungal tree of life.</title>
        <authorList>
            <person name="Ahrendt S.R."/>
            <person name="Quandt C.A."/>
            <person name="Ciobanu D."/>
            <person name="Clum A."/>
            <person name="Salamov A."/>
            <person name="Andreopoulos B."/>
            <person name="Cheng J.F."/>
            <person name="Woyke T."/>
            <person name="Pelin A."/>
            <person name="Henrissat B."/>
            <person name="Reynolds N.K."/>
            <person name="Benny G.L."/>
            <person name="Smith M.E."/>
            <person name="James T.Y."/>
            <person name="Grigoriev I.V."/>
        </authorList>
    </citation>
    <scope>NUCLEOTIDE SEQUENCE [LARGE SCALE GENOMIC DNA]</scope>
    <source>
        <strain evidence="2">RSA 1356</strain>
    </source>
</reference>
<accession>A0A4P9XPX2</accession>
<dbReference type="Proteomes" id="UP000271241">
    <property type="component" value="Unassembled WGS sequence"/>
</dbReference>
<gene>
    <name evidence="1" type="ORF">THASP1DRAFT_30241</name>
</gene>
<organism evidence="1 2">
    <name type="scientific">Thamnocephalis sphaerospora</name>
    <dbReference type="NCBI Taxonomy" id="78915"/>
    <lineage>
        <taxon>Eukaryota</taxon>
        <taxon>Fungi</taxon>
        <taxon>Fungi incertae sedis</taxon>
        <taxon>Zoopagomycota</taxon>
        <taxon>Zoopagomycotina</taxon>
        <taxon>Zoopagomycetes</taxon>
        <taxon>Zoopagales</taxon>
        <taxon>Sigmoideomycetaceae</taxon>
        <taxon>Thamnocephalis</taxon>
    </lineage>
</organism>
<evidence type="ECO:0000313" key="2">
    <source>
        <dbReference type="Proteomes" id="UP000271241"/>
    </source>
</evidence>
<evidence type="ECO:0008006" key="3">
    <source>
        <dbReference type="Google" id="ProtNLM"/>
    </source>
</evidence>
<dbReference type="EMBL" id="KZ992655">
    <property type="protein sequence ID" value="RKP07942.1"/>
    <property type="molecule type" value="Genomic_DNA"/>
</dbReference>
<keyword evidence="2" id="KW-1185">Reference proteome</keyword>
<dbReference type="AlphaFoldDB" id="A0A4P9XPX2"/>
<proteinExistence type="predicted"/>
<protein>
    <recommendedName>
        <fullName evidence="3">F-box domain-containing protein</fullName>
    </recommendedName>
</protein>
<name>A0A4P9XPX2_9FUNG</name>
<evidence type="ECO:0000313" key="1">
    <source>
        <dbReference type="EMBL" id="RKP07942.1"/>
    </source>
</evidence>
<sequence length="537" mass="61713">MEYIPNEVFDCIIEATGDEAALVALSCTSKQLRIRVSCRQKLWSERFKQHFSQNDGNEQGWLRQYKRAYQNEACSGSIACESSTSPTGHGLDWFDIYCRRRATEYRWRQGQHSVHQLARTVGVRPHGIRIQSSPFSYSGLSPDDALVASEWLLMPQRQSTWVLEQLCWGSVKIERMEIRGQWHSDEYLALQTWDKSSRRYSVYAWGFAALHKPPCVVVYNKEQLHDMHIHRNWFWGCYELSKESKQWVTFAYNLAKGEYCLDILGGFTRCCILRATTDCIYIVWVGLDWHTVGPIMVTYKLWQIAPGQSASFQCQATGQMVMNRDGFVKPQRIDDTRVALWSSYFDEPEATSPPTLVLLEIASDTAKVTLKEAWSHAIEVSEVRAITSRNLLGIRRMSESVTLLDINSGAEVRRIHLDCWEYSGLYPSSDLWTRMAENATWLDPRNGTIPDIDADAKQVALPTALLYNKGSTFIVVDYAKRPLQAKQTDRPSVPQIQHGASSLVVQPQQLKQNRPSLPRRLRSRLFRAIDRLADRFQ</sequence>